<dbReference type="CDD" id="cd03196">
    <property type="entry name" value="GST_C_5"/>
    <property type="match status" value="1"/>
</dbReference>
<keyword evidence="3" id="KW-1185">Reference proteome</keyword>
<dbReference type="InterPro" id="IPR040079">
    <property type="entry name" value="Glutathione_S-Trfase"/>
</dbReference>
<dbReference type="SFLD" id="SFLDS00019">
    <property type="entry name" value="Glutathione_Transferase_(cytos"/>
    <property type="match status" value="1"/>
</dbReference>
<dbReference type="InterPro" id="IPR036249">
    <property type="entry name" value="Thioredoxin-like_sf"/>
</dbReference>
<dbReference type="Gene3D" id="3.40.30.10">
    <property type="entry name" value="Glutaredoxin"/>
    <property type="match status" value="1"/>
</dbReference>
<dbReference type="Proteomes" id="UP000002608">
    <property type="component" value="Chromosome"/>
</dbReference>
<dbReference type="GO" id="GO:0005737">
    <property type="term" value="C:cytoplasm"/>
    <property type="evidence" value="ECO:0007669"/>
    <property type="project" value="TreeGrafter"/>
</dbReference>
<dbReference type="RefSeq" id="WP_012155753.1">
    <property type="nucleotide sequence ID" value="NC_009901.1"/>
</dbReference>
<dbReference type="CDD" id="cd03060">
    <property type="entry name" value="GST_N_Omega_like"/>
    <property type="match status" value="1"/>
</dbReference>
<dbReference type="InterPro" id="IPR050983">
    <property type="entry name" value="GST_Omega/HSP26"/>
</dbReference>
<proteinExistence type="predicted"/>
<dbReference type="InterPro" id="IPR004045">
    <property type="entry name" value="Glutathione_S-Trfase_N"/>
</dbReference>
<name>A8H5K8_SHEPA</name>
<dbReference type="Pfam" id="PF13417">
    <property type="entry name" value="GST_N_3"/>
    <property type="match status" value="1"/>
</dbReference>
<dbReference type="PANTHER" id="PTHR43968">
    <property type="match status" value="1"/>
</dbReference>
<dbReference type="HOGENOM" id="CLU_090620_0_0_6"/>
<dbReference type="PROSITE" id="PS50404">
    <property type="entry name" value="GST_NTER"/>
    <property type="match status" value="1"/>
</dbReference>
<dbReference type="KEGG" id="spl:Spea_2525"/>
<feature type="domain" description="GST N-terminal" evidence="1">
    <location>
        <begin position="2"/>
        <end position="81"/>
    </location>
</feature>
<dbReference type="OrthoDB" id="9813092at2"/>
<dbReference type="GO" id="GO:0016740">
    <property type="term" value="F:transferase activity"/>
    <property type="evidence" value="ECO:0007669"/>
    <property type="project" value="UniProtKB-KW"/>
</dbReference>
<evidence type="ECO:0000313" key="3">
    <source>
        <dbReference type="Proteomes" id="UP000002608"/>
    </source>
</evidence>
<protein>
    <submittedName>
        <fullName evidence="2">Glutathione S-transferase domain</fullName>
    </submittedName>
</protein>
<dbReference type="SUPFAM" id="SSF47616">
    <property type="entry name" value="GST C-terminal domain-like"/>
    <property type="match status" value="1"/>
</dbReference>
<evidence type="ECO:0000259" key="1">
    <source>
        <dbReference type="PROSITE" id="PS50404"/>
    </source>
</evidence>
<dbReference type="InterPro" id="IPR036282">
    <property type="entry name" value="Glutathione-S-Trfase_C_sf"/>
</dbReference>
<dbReference type="SUPFAM" id="SSF52833">
    <property type="entry name" value="Thioredoxin-like"/>
    <property type="match status" value="1"/>
</dbReference>
<reference evidence="2 3" key="1">
    <citation type="submission" date="2007-10" db="EMBL/GenBank/DDBJ databases">
        <title>Complete sequence of Shewanella pealeana ATCC 700345.</title>
        <authorList>
            <consortium name="US DOE Joint Genome Institute"/>
            <person name="Copeland A."/>
            <person name="Lucas S."/>
            <person name="Lapidus A."/>
            <person name="Barry K."/>
            <person name="Glavina del Rio T."/>
            <person name="Dalin E."/>
            <person name="Tice H."/>
            <person name="Pitluck S."/>
            <person name="Chertkov O."/>
            <person name="Brettin T."/>
            <person name="Bruce D."/>
            <person name="Detter J.C."/>
            <person name="Han C."/>
            <person name="Schmutz J."/>
            <person name="Larimer F."/>
            <person name="Land M."/>
            <person name="Hauser L."/>
            <person name="Kyrpides N."/>
            <person name="Kim E."/>
            <person name="Zhao J.-S.Z."/>
            <person name="Manno D."/>
            <person name="Hawari J."/>
            <person name="Richardson P."/>
        </authorList>
    </citation>
    <scope>NUCLEOTIDE SEQUENCE [LARGE SCALE GENOMIC DNA]</scope>
    <source>
        <strain evidence="3">ATCC 700345 / ANG-SQ1</strain>
    </source>
</reference>
<sequence>MSLPTLYSFRRCPYAMRARLGILLSGQSVNLREIVLKHKPEAMLTASPKGTVPVLILQDGSVIEESIEIMCWALINDDPHNLLLSENPRQQENAQALIHANDNQFKPWLDKYKYADRHPDNSEQYYRQQGEIFIGQIESLLAKQTVKLSQAQTPELISEQAYSATSKSPQLLGFEPSIADYAIYPFIRQFASVDRAWFDNSGYTNVQRWLKAHIESHEFASIMKKYPTWLESGESFQLGLD</sequence>
<accession>A8H5K8</accession>
<dbReference type="STRING" id="398579.Spea_2525"/>
<keyword evidence="2" id="KW-0808">Transferase</keyword>
<dbReference type="PANTHER" id="PTHR43968:SF6">
    <property type="entry name" value="GLUTATHIONE S-TRANSFERASE OMEGA"/>
    <property type="match status" value="1"/>
</dbReference>
<dbReference type="AlphaFoldDB" id="A8H5K8"/>
<dbReference type="eggNOG" id="COG0625">
    <property type="taxonomic scope" value="Bacteria"/>
</dbReference>
<dbReference type="EMBL" id="CP000851">
    <property type="protein sequence ID" value="ABV87845.1"/>
    <property type="molecule type" value="Genomic_DNA"/>
</dbReference>
<gene>
    <name evidence="2" type="ordered locus">Spea_2525</name>
</gene>
<organism evidence="2 3">
    <name type="scientific">Shewanella pealeana (strain ATCC 700345 / ANG-SQ1)</name>
    <dbReference type="NCBI Taxonomy" id="398579"/>
    <lineage>
        <taxon>Bacteria</taxon>
        <taxon>Pseudomonadati</taxon>
        <taxon>Pseudomonadota</taxon>
        <taxon>Gammaproteobacteria</taxon>
        <taxon>Alteromonadales</taxon>
        <taxon>Shewanellaceae</taxon>
        <taxon>Shewanella</taxon>
    </lineage>
</organism>
<dbReference type="Gene3D" id="1.20.1050.10">
    <property type="match status" value="1"/>
</dbReference>
<evidence type="ECO:0000313" key="2">
    <source>
        <dbReference type="EMBL" id="ABV87845.1"/>
    </source>
</evidence>
<dbReference type="Pfam" id="PF13410">
    <property type="entry name" value="GST_C_2"/>
    <property type="match status" value="1"/>
</dbReference>